<reference evidence="2" key="1">
    <citation type="journal article" date="2023" name="G3 (Bethesda)">
        <title>Genome assembly and association tests identify interacting loci associated with vigor, precocity, and sex in interspecific pistachio rootstocks.</title>
        <authorList>
            <person name="Palmer W."/>
            <person name="Jacygrad E."/>
            <person name="Sagayaradj S."/>
            <person name="Cavanaugh K."/>
            <person name="Han R."/>
            <person name="Bertier L."/>
            <person name="Beede B."/>
            <person name="Kafkas S."/>
            <person name="Golino D."/>
            <person name="Preece J."/>
            <person name="Michelmore R."/>
        </authorList>
    </citation>
    <scope>NUCLEOTIDE SEQUENCE [LARGE SCALE GENOMIC DNA]</scope>
</reference>
<proteinExistence type="predicted"/>
<keyword evidence="2" id="KW-1185">Reference proteome</keyword>
<name>A0ACC0X0W8_9ROSI</name>
<sequence>MSEQGDDCRDVDERLNMLFPYNIELEAPEEENNQVNWKAQLEEDMKTLKYQDNKNHIAEVLVVNDIDCDDLGSICHAAIVVLSNCIEDIVEGKSSGKGALKLETNVDSSNLVELELELDLRRHCNIRVKKEMPNAGRWEVFYLEGADL</sequence>
<dbReference type="EMBL" id="CM047750">
    <property type="protein sequence ID" value="KAJ0008162.1"/>
    <property type="molecule type" value="Genomic_DNA"/>
</dbReference>
<comment type="caution">
    <text evidence="1">The sequence shown here is derived from an EMBL/GenBank/DDBJ whole genome shotgun (WGS) entry which is preliminary data.</text>
</comment>
<protein>
    <submittedName>
        <fullName evidence="1">Uncharacterized protein</fullName>
    </submittedName>
</protein>
<dbReference type="Proteomes" id="UP001163603">
    <property type="component" value="Chromosome 15"/>
</dbReference>
<accession>A0ACC0X0W8</accession>
<organism evidence="1 2">
    <name type="scientific">Pistacia integerrima</name>
    <dbReference type="NCBI Taxonomy" id="434235"/>
    <lineage>
        <taxon>Eukaryota</taxon>
        <taxon>Viridiplantae</taxon>
        <taxon>Streptophyta</taxon>
        <taxon>Embryophyta</taxon>
        <taxon>Tracheophyta</taxon>
        <taxon>Spermatophyta</taxon>
        <taxon>Magnoliopsida</taxon>
        <taxon>eudicotyledons</taxon>
        <taxon>Gunneridae</taxon>
        <taxon>Pentapetalae</taxon>
        <taxon>rosids</taxon>
        <taxon>malvids</taxon>
        <taxon>Sapindales</taxon>
        <taxon>Anacardiaceae</taxon>
        <taxon>Pistacia</taxon>
    </lineage>
</organism>
<evidence type="ECO:0000313" key="2">
    <source>
        <dbReference type="Proteomes" id="UP001163603"/>
    </source>
</evidence>
<evidence type="ECO:0000313" key="1">
    <source>
        <dbReference type="EMBL" id="KAJ0008162.1"/>
    </source>
</evidence>
<gene>
    <name evidence="1" type="ORF">Pint_30024</name>
</gene>